<keyword evidence="2" id="KW-0342">GTP-binding</keyword>
<name>A0A1J5PIP7_9ZZZZ</name>
<keyword evidence="1" id="KW-0547">Nucleotide-binding</keyword>
<dbReference type="InterPro" id="IPR023179">
    <property type="entry name" value="GTP-bd_ortho_bundle_sf"/>
</dbReference>
<dbReference type="EMBL" id="MLJW01003894">
    <property type="protein sequence ID" value="OIQ71066.1"/>
    <property type="molecule type" value="Genomic_DNA"/>
</dbReference>
<sequence>MALELLDTLIADYPALLHSRFGFEAVAGMPSEQALEAIGRKRGALQAGQRVNLQKAAGIVIDDLRSGALGRITLETPQQFGQWLAAGQTLDAQRQVKKEAIELDRKIRFKKIPRPDRRNAS</sequence>
<dbReference type="AlphaFoldDB" id="A0A1J5PIP7"/>
<gene>
    <name evidence="3" type="primary">rbgA_7</name>
    <name evidence="3" type="ORF">GALL_473160</name>
</gene>
<accession>A0A1J5PIP7</accession>
<evidence type="ECO:0000256" key="1">
    <source>
        <dbReference type="ARBA" id="ARBA00022741"/>
    </source>
</evidence>
<dbReference type="Gene3D" id="1.10.1580.10">
    <property type="match status" value="1"/>
</dbReference>
<proteinExistence type="predicted"/>
<dbReference type="GO" id="GO:0005525">
    <property type="term" value="F:GTP binding"/>
    <property type="evidence" value="ECO:0007669"/>
    <property type="project" value="UniProtKB-KW"/>
</dbReference>
<reference evidence="3" key="1">
    <citation type="submission" date="2016-10" db="EMBL/GenBank/DDBJ databases">
        <title>Sequence of Gallionella enrichment culture.</title>
        <authorList>
            <person name="Poehlein A."/>
            <person name="Muehling M."/>
            <person name="Daniel R."/>
        </authorList>
    </citation>
    <scope>NUCLEOTIDE SEQUENCE</scope>
</reference>
<comment type="caution">
    <text evidence="3">The sequence shown here is derived from an EMBL/GenBank/DDBJ whole genome shotgun (WGS) entry which is preliminary data.</text>
</comment>
<organism evidence="3">
    <name type="scientific">mine drainage metagenome</name>
    <dbReference type="NCBI Taxonomy" id="410659"/>
    <lineage>
        <taxon>unclassified sequences</taxon>
        <taxon>metagenomes</taxon>
        <taxon>ecological metagenomes</taxon>
    </lineage>
</organism>
<evidence type="ECO:0000313" key="3">
    <source>
        <dbReference type="EMBL" id="OIQ71066.1"/>
    </source>
</evidence>
<protein>
    <submittedName>
        <fullName evidence="3">Ribosome biogenesis GTPase A</fullName>
    </submittedName>
</protein>
<evidence type="ECO:0000256" key="2">
    <source>
        <dbReference type="ARBA" id="ARBA00023134"/>
    </source>
</evidence>